<keyword evidence="2" id="KW-1185">Reference proteome</keyword>
<gene>
    <name evidence="1" type="ORF">E4N76_08315</name>
</gene>
<evidence type="ECO:0000313" key="2">
    <source>
        <dbReference type="Proteomes" id="UP001059401"/>
    </source>
</evidence>
<evidence type="ECO:0000313" key="1">
    <source>
        <dbReference type="EMBL" id="UTY28987.1"/>
    </source>
</evidence>
<accession>A0ABY5HVL6</accession>
<reference evidence="1" key="1">
    <citation type="submission" date="2019-04" db="EMBL/GenBank/DDBJ databases">
        <title>Whole genome sequencing of oral phylogroup 2 treponemes.</title>
        <authorList>
            <person name="Chan Y."/>
            <person name="Zeng H.H."/>
            <person name="Yu X.L."/>
            <person name="Leung W.K."/>
            <person name="Watt R.M."/>
        </authorList>
    </citation>
    <scope>NUCLEOTIDE SEQUENCE</scope>
    <source>
        <strain evidence="1">OMZ 847</strain>
    </source>
</reference>
<dbReference type="Proteomes" id="UP001059401">
    <property type="component" value="Chromosome"/>
</dbReference>
<protein>
    <submittedName>
        <fullName evidence="1">Uncharacterized protein</fullName>
    </submittedName>
</protein>
<sequence>MAIFKNLAGFLKMAGEFKIKALYFDDSILNIANRFKEG</sequence>
<dbReference type="EMBL" id="CP038802">
    <property type="protein sequence ID" value="UTY28987.1"/>
    <property type="molecule type" value="Genomic_DNA"/>
</dbReference>
<name>A0ABY5HVL6_9SPIR</name>
<organism evidence="1 2">
    <name type="scientific">Treponema putidum</name>
    <dbReference type="NCBI Taxonomy" id="221027"/>
    <lineage>
        <taxon>Bacteria</taxon>
        <taxon>Pseudomonadati</taxon>
        <taxon>Spirochaetota</taxon>
        <taxon>Spirochaetia</taxon>
        <taxon>Spirochaetales</taxon>
        <taxon>Treponemataceae</taxon>
        <taxon>Treponema</taxon>
    </lineage>
</organism>
<proteinExistence type="predicted"/>